<evidence type="ECO:0000313" key="3">
    <source>
        <dbReference type="Proteomes" id="UP001458946"/>
    </source>
</evidence>
<reference evidence="2 3" key="1">
    <citation type="submission" date="2024-02" db="EMBL/GenBank/DDBJ databases">
        <title>Deinococcus xinjiangensis NBRC 107630.</title>
        <authorList>
            <person name="Ichikawa N."/>
            <person name="Katano-Makiyama Y."/>
            <person name="Hidaka K."/>
        </authorList>
    </citation>
    <scope>NUCLEOTIDE SEQUENCE [LARGE SCALE GENOMIC DNA]</scope>
    <source>
        <strain evidence="2 3">NBRC 107630</strain>
    </source>
</reference>
<feature type="domain" description="DUF2383" evidence="1">
    <location>
        <begin position="6"/>
        <end position="114"/>
    </location>
</feature>
<dbReference type="EMBL" id="BAABRN010000002">
    <property type="protein sequence ID" value="GAA5500597.1"/>
    <property type="molecule type" value="Genomic_DNA"/>
</dbReference>
<dbReference type="InterPro" id="IPR019052">
    <property type="entry name" value="DUF2383"/>
</dbReference>
<evidence type="ECO:0000259" key="1">
    <source>
        <dbReference type="Pfam" id="PF09537"/>
    </source>
</evidence>
<dbReference type="SUPFAM" id="SSF47240">
    <property type="entry name" value="Ferritin-like"/>
    <property type="match status" value="1"/>
</dbReference>
<sequence>MQNETVLNQLQFLLGTLRDGKKGFADAAAHATSPDLAQLLTARSEQRGTFERQIAEQITALGGKPDQHSSLGAALHRTWLNIRDALSGRDDHAVLAECVRGEGVAVENFTDVLSEMELPADLRALIQHQFAAVKESHTQLLDMQNQVG</sequence>
<name>A0ABP9V5N9_9DEIO</name>
<comment type="caution">
    <text evidence="2">The sequence shown here is derived from an EMBL/GenBank/DDBJ whole genome shotgun (WGS) entry which is preliminary data.</text>
</comment>
<proteinExistence type="predicted"/>
<accession>A0ABP9V5N9</accession>
<gene>
    <name evidence="2" type="ORF">Dxin01_00319</name>
</gene>
<dbReference type="Proteomes" id="UP001458946">
    <property type="component" value="Unassembled WGS sequence"/>
</dbReference>
<dbReference type="Pfam" id="PF09537">
    <property type="entry name" value="DUF2383"/>
    <property type="match status" value="1"/>
</dbReference>
<dbReference type="PIRSF" id="PIRSF029477">
    <property type="entry name" value="UCP029477"/>
    <property type="match status" value="1"/>
</dbReference>
<dbReference type="InterPro" id="IPR009078">
    <property type="entry name" value="Ferritin-like_SF"/>
</dbReference>
<dbReference type="InterPro" id="IPR011971">
    <property type="entry name" value="CHP02284"/>
</dbReference>
<dbReference type="InterPro" id="IPR016920">
    <property type="entry name" value="UCP029477"/>
</dbReference>
<dbReference type="InterPro" id="IPR012347">
    <property type="entry name" value="Ferritin-like"/>
</dbReference>
<evidence type="ECO:0000313" key="2">
    <source>
        <dbReference type="EMBL" id="GAA5500597.1"/>
    </source>
</evidence>
<dbReference type="Gene3D" id="1.20.1260.10">
    <property type="match status" value="1"/>
</dbReference>
<protein>
    <recommendedName>
        <fullName evidence="1">DUF2383 domain-containing protein</fullName>
    </recommendedName>
</protein>
<keyword evidence="3" id="KW-1185">Reference proteome</keyword>
<organism evidence="2 3">
    <name type="scientific">Deinococcus xinjiangensis</name>
    <dbReference type="NCBI Taxonomy" id="457454"/>
    <lineage>
        <taxon>Bacteria</taxon>
        <taxon>Thermotogati</taxon>
        <taxon>Deinococcota</taxon>
        <taxon>Deinococci</taxon>
        <taxon>Deinococcales</taxon>
        <taxon>Deinococcaceae</taxon>
        <taxon>Deinococcus</taxon>
    </lineage>
</organism>
<dbReference type="NCBIfam" id="TIGR02284">
    <property type="entry name" value="PA2169 family four-helix-bundle protein"/>
    <property type="match status" value="1"/>
</dbReference>
<dbReference type="RefSeq" id="WP_353540577.1">
    <property type="nucleotide sequence ID" value="NZ_BAABRN010000002.1"/>
</dbReference>